<accession>A0ABV7XBK7</accession>
<dbReference type="InterPro" id="IPR046732">
    <property type="entry name" value="DUF6624"/>
</dbReference>
<organism evidence="1 2">
    <name type="scientific">Sphingoaurantiacus capsulatus</name>
    <dbReference type="NCBI Taxonomy" id="1771310"/>
    <lineage>
        <taxon>Bacteria</taxon>
        <taxon>Pseudomonadati</taxon>
        <taxon>Pseudomonadota</taxon>
        <taxon>Alphaproteobacteria</taxon>
        <taxon>Sphingomonadales</taxon>
        <taxon>Sphingosinicellaceae</taxon>
        <taxon>Sphingoaurantiacus</taxon>
    </lineage>
</organism>
<dbReference type="Pfam" id="PF20329">
    <property type="entry name" value="DUF6624"/>
    <property type="match status" value="1"/>
</dbReference>
<dbReference type="EMBL" id="JBHRXV010000010">
    <property type="protein sequence ID" value="MFC3713201.1"/>
    <property type="molecule type" value="Genomic_DNA"/>
</dbReference>
<reference evidence="2" key="1">
    <citation type="journal article" date="2019" name="Int. J. Syst. Evol. Microbiol.">
        <title>The Global Catalogue of Microorganisms (GCM) 10K type strain sequencing project: providing services to taxonomists for standard genome sequencing and annotation.</title>
        <authorList>
            <consortium name="The Broad Institute Genomics Platform"/>
            <consortium name="The Broad Institute Genome Sequencing Center for Infectious Disease"/>
            <person name="Wu L."/>
            <person name="Ma J."/>
        </authorList>
    </citation>
    <scope>NUCLEOTIDE SEQUENCE [LARGE SCALE GENOMIC DNA]</scope>
    <source>
        <strain evidence="2">KCTC 42644</strain>
    </source>
</reference>
<dbReference type="RefSeq" id="WP_380861461.1">
    <property type="nucleotide sequence ID" value="NZ_JBHRXV010000010.1"/>
</dbReference>
<proteinExistence type="predicted"/>
<evidence type="ECO:0000313" key="1">
    <source>
        <dbReference type="EMBL" id="MFC3713201.1"/>
    </source>
</evidence>
<name>A0ABV7XBK7_9SPHN</name>
<comment type="caution">
    <text evidence="1">The sequence shown here is derived from an EMBL/GenBank/DDBJ whole genome shotgun (WGS) entry which is preliminary data.</text>
</comment>
<evidence type="ECO:0000313" key="2">
    <source>
        <dbReference type="Proteomes" id="UP001595615"/>
    </source>
</evidence>
<dbReference type="Proteomes" id="UP001595615">
    <property type="component" value="Unassembled WGS sequence"/>
</dbReference>
<sequence length="187" mass="20680">MKISEQLIAMAKRDLDTRTRLAADGSLFDGYNSEMQAVHEANAAELAAILDAGGWPSREAVGAEAADAAWLVAQHAIGLPDFQRRCLALIAASDAPAWQAAMLEDRIRILEGHEQRYGTAFDWDEDGQMSPQPIEQPDDVDARRAAVGLPPLSETIARHRATSDHRPPDLAQRQRDYTAWLKKVGWR</sequence>
<gene>
    <name evidence="1" type="ORF">ACFOMD_11495</name>
</gene>
<protein>
    <submittedName>
        <fullName evidence="1">DUF6624 domain-containing protein</fullName>
    </submittedName>
</protein>
<keyword evidence="2" id="KW-1185">Reference proteome</keyword>